<reference evidence="1 2" key="1">
    <citation type="submission" date="2019-06" db="EMBL/GenBank/DDBJ databases">
        <title>WGS assembly of Gossypium darwinii.</title>
        <authorList>
            <person name="Chen Z.J."/>
            <person name="Sreedasyam A."/>
            <person name="Ando A."/>
            <person name="Song Q."/>
            <person name="De L."/>
            <person name="Hulse-Kemp A."/>
            <person name="Ding M."/>
            <person name="Ye W."/>
            <person name="Kirkbride R."/>
            <person name="Jenkins J."/>
            <person name="Plott C."/>
            <person name="Lovell J."/>
            <person name="Lin Y.-M."/>
            <person name="Vaughn R."/>
            <person name="Liu B."/>
            <person name="Li W."/>
            <person name="Simpson S."/>
            <person name="Scheffler B."/>
            <person name="Saski C."/>
            <person name="Grover C."/>
            <person name="Hu G."/>
            <person name="Conover J."/>
            <person name="Carlson J."/>
            <person name="Shu S."/>
            <person name="Boston L."/>
            <person name="Williams M."/>
            <person name="Peterson D."/>
            <person name="Mcgee K."/>
            <person name="Jones D."/>
            <person name="Wendel J."/>
            <person name="Stelly D."/>
            <person name="Grimwood J."/>
            <person name="Schmutz J."/>
        </authorList>
    </citation>
    <scope>NUCLEOTIDE SEQUENCE [LARGE SCALE GENOMIC DNA]</scope>
    <source>
        <strain evidence="1">1808015.09</strain>
    </source>
</reference>
<proteinExistence type="predicted"/>
<dbReference type="EMBL" id="CM017688">
    <property type="protein sequence ID" value="TYH30292.1"/>
    <property type="molecule type" value="Genomic_DNA"/>
</dbReference>
<dbReference type="AlphaFoldDB" id="A0A5D2HJ99"/>
<gene>
    <name evidence="1" type="ORF">ES288_A01G083100v1</name>
</gene>
<dbReference type="EMBL" id="CM017688">
    <property type="protein sequence ID" value="TYH30293.1"/>
    <property type="molecule type" value="Genomic_DNA"/>
</dbReference>
<dbReference type="Proteomes" id="UP000323506">
    <property type="component" value="Chromosome A01"/>
</dbReference>
<accession>A0A5D2HJ99</accession>
<evidence type="ECO:0000313" key="1">
    <source>
        <dbReference type="EMBL" id="TYH30293.1"/>
    </source>
</evidence>
<evidence type="ECO:0000313" key="2">
    <source>
        <dbReference type="Proteomes" id="UP000323506"/>
    </source>
</evidence>
<organism evidence="1 2">
    <name type="scientific">Gossypium darwinii</name>
    <name type="common">Darwin's cotton</name>
    <name type="synonym">Gossypium barbadense var. darwinii</name>
    <dbReference type="NCBI Taxonomy" id="34276"/>
    <lineage>
        <taxon>Eukaryota</taxon>
        <taxon>Viridiplantae</taxon>
        <taxon>Streptophyta</taxon>
        <taxon>Embryophyta</taxon>
        <taxon>Tracheophyta</taxon>
        <taxon>Spermatophyta</taxon>
        <taxon>Magnoliopsida</taxon>
        <taxon>eudicotyledons</taxon>
        <taxon>Gunneridae</taxon>
        <taxon>Pentapetalae</taxon>
        <taxon>rosids</taxon>
        <taxon>malvids</taxon>
        <taxon>Malvales</taxon>
        <taxon>Malvaceae</taxon>
        <taxon>Malvoideae</taxon>
        <taxon>Gossypium</taxon>
    </lineage>
</organism>
<keyword evidence="2" id="KW-1185">Reference proteome</keyword>
<protein>
    <submittedName>
        <fullName evidence="1">Uncharacterized protein</fullName>
    </submittedName>
</protein>
<name>A0A5D2HJ99_GOSDA</name>
<sequence length="84" mass="9446">MKSTPSRDDIVEWSTILETKNSPISPHTTRLEADLEYLLSNVASKYIATLAFLSTCLCLLSSSEIVHTAQQKRRHCLLLPMDIV</sequence>